<dbReference type="SUPFAM" id="SSF53067">
    <property type="entry name" value="Actin-like ATPase domain"/>
    <property type="match status" value="1"/>
</dbReference>
<evidence type="ECO:0000256" key="1">
    <source>
        <dbReference type="SAM" id="MobiDB-lite"/>
    </source>
</evidence>
<dbReference type="Proteomes" id="UP000612282">
    <property type="component" value="Unassembled WGS sequence"/>
</dbReference>
<protein>
    <submittedName>
        <fullName evidence="2">Molecular chaperone DnaK</fullName>
    </submittedName>
</protein>
<feature type="region of interest" description="Disordered" evidence="1">
    <location>
        <begin position="321"/>
        <end position="350"/>
    </location>
</feature>
<organism evidence="2 3">
    <name type="scientific">Actinoplanes couchii</name>
    <dbReference type="NCBI Taxonomy" id="403638"/>
    <lineage>
        <taxon>Bacteria</taxon>
        <taxon>Bacillati</taxon>
        <taxon>Actinomycetota</taxon>
        <taxon>Actinomycetes</taxon>
        <taxon>Micromonosporales</taxon>
        <taxon>Micromonosporaceae</taxon>
        <taxon>Actinoplanes</taxon>
    </lineage>
</organism>
<proteinExistence type="predicted"/>
<dbReference type="InterPro" id="IPR043129">
    <property type="entry name" value="ATPase_NBD"/>
</dbReference>
<dbReference type="RefSeq" id="WP_203792453.1">
    <property type="nucleotide sequence ID" value="NZ_BAAAQE010000090.1"/>
</dbReference>
<comment type="caution">
    <text evidence="2">The sequence shown here is derived from an EMBL/GenBank/DDBJ whole genome shotgun (WGS) entry which is preliminary data.</text>
</comment>
<sequence>MSYVLGIDIGVGTVRAAICRRAAGGELGGSGWGPALPVSLGARTPVVASALRMTAEGTVVPTEVGQHAADAVGGYLNRVGDALPMHFAGGYFPAHGLTAAMARWVVDRVWEIMDEPPVRIAVAHPSSWGDGRLGLLRAGLDEADLPGTVLVTRARAVVECHQAAGRASTTDGLFAVYRLGGSTAEVALMAPEQPGRLELLASAELNDVGGFEVDGMTDAEARAAIRPTVELTAALVRSRGYGPGDLSAILVGGADGAVTPVVSELLAAVFPVPVVFDPRPRMTVAIGAALAGRPPVNRPLQAAVVGPTDAFAVLSPVAPPEPEVARTRGAAGAPPPRPPVTRVAVRAESR</sequence>
<gene>
    <name evidence="2" type="ORF">Aco03nite_001100</name>
</gene>
<evidence type="ECO:0000313" key="2">
    <source>
        <dbReference type="EMBL" id="GID51706.1"/>
    </source>
</evidence>
<name>A0ABQ3WZK8_9ACTN</name>
<dbReference type="EMBL" id="BOMG01000004">
    <property type="protein sequence ID" value="GID51706.1"/>
    <property type="molecule type" value="Genomic_DNA"/>
</dbReference>
<accession>A0ABQ3WZK8</accession>
<keyword evidence="3" id="KW-1185">Reference proteome</keyword>
<evidence type="ECO:0000313" key="3">
    <source>
        <dbReference type="Proteomes" id="UP000612282"/>
    </source>
</evidence>
<reference evidence="2 3" key="1">
    <citation type="submission" date="2021-01" db="EMBL/GenBank/DDBJ databases">
        <title>Whole genome shotgun sequence of Actinoplanes couchii NBRC 106145.</title>
        <authorList>
            <person name="Komaki H."/>
            <person name="Tamura T."/>
        </authorList>
    </citation>
    <scope>NUCLEOTIDE SEQUENCE [LARGE SCALE GENOMIC DNA]</scope>
    <source>
        <strain evidence="2 3">NBRC 106145</strain>
    </source>
</reference>
<dbReference type="Gene3D" id="3.30.420.40">
    <property type="match status" value="2"/>
</dbReference>